<sequence>SHHATFVLQDDTSTKDDIEPDVTNPIMTSKTRSPFKLTQRDLSETSTLLVQGAEAESDCRLYFVILDG</sequence>
<evidence type="ECO:0000256" key="1">
    <source>
        <dbReference type="SAM" id="MobiDB-lite"/>
    </source>
</evidence>
<proteinExistence type="predicted"/>
<accession>A0ABD0KBP5</accession>
<feature type="non-terminal residue" evidence="2">
    <location>
        <position position="1"/>
    </location>
</feature>
<dbReference type="Proteomes" id="UP001519460">
    <property type="component" value="Unassembled WGS sequence"/>
</dbReference>
<organism evidence="2 3">
    <name type="scientific">Batillaria attramentaria</name>
    <dbReference type="NCBI Taxonomy" id="370345"/>
    <lineage>
        <taxon>Eukaryota</taxon>
        <taxon>Metazoa</taxon>
        <taxon>Spiralia</taxon>
        <taxon>Lophotrochozoa</taxon>
        <taxon>Mollusca</taxon>
        <taxon>Gastropoda</taxon>
        <taxon>Caenogastropoda</taxon>
        <taxon>Sorbeoconcha</taxon>
        <taxon>Cerithioidea</taxon>
        <taxon>Batillariidae</taxon>
        <taxon>Batillaria</taxon>
    </lineage>
</organism>
<dbReference type="AlphaFoldDB" id="A0ABD0KBP5"/>
<feature type="non-terminal residue" evidence="2">
    <location>
        <position position="68"/>
    </location>
</feature>
<evidence type="ECO:0000313" key="2">
    <source>
        <dbReference type="EMBL" id="KAK7484518.1"/>
    </source>
</evidence>
<dbReference type="EMBL" id="JACVVK020000209">
    <property type="protein sequence ID" value="KAK7484518.1"/>
    <property type="molecule type" value="Genomic_DNA"/>
</dbReference>
<gene>
    <name evidence="2" type="ORF">BaRGS_00024274</name>
</gene>
<protein>
    <submittedName>
        <fullName evidence="2">Uncharacterized protein</fullName>
    </submittedName>
</protein>
<keyword evidence="3" id="KW-1185">Reference proteome</keyword>
<comment type="caution">
    <text evidence="2">The sequence shown here is derived from an EMBL/GenBank/DDBJ whole genome shotgun (WGS) entry which is preliminary data.</text>
</comment>
<reference evidence="2 3" key="1">
    <citation type="journal article" date="2023" name="Sci. Data">
        <title>Genome assembly of the Korean intertidal mud-creeper Batillaria attramentaria.</title>
        <authorList>
            <person name="Patra A.K."/>
            <person name="Ho P.T."/>
            <person name="Jun S."/>
            <person name="Lee S.J."/>
            <person name="Kim Y."/>
            <person name="Won Y.J."/>
        </authorList>
    </citation>
    <scope>NUCLEOTIDE SEQUENCE [LARGE SCALE GENOMIC DNA]</scope>
    <source>
        <strain evidence="2">Wonlab-2016</strain>
    </source>
</reference>
<feature type="region of interest" description="Disordered" evidence="1">
    <location>
        <begin position="1"/>
        <end position="29"/>
    </location>
</feature>
<evidence type="ECO:0000313" key="3">
    <source>
        <dbReference type="Proteomes" id="UP001519460"/>
    </source>
</evidence>
<name>A0ABD0KBP5_9CAEN</name>